<name>K1X5P3_MARBU</name>
<feature type="region of interest" description="Disordered" evidence="1">
    <location>
        <begin position="1"/>
        <end position="23"/>
    </location>
</feature>
<sequence>MATHPPSGGADESQPDQKIEEQSDSLVAETKKLAEEMHRRCRVLLDELLQFQAHLKALKKEARVEVRCFKGGVQSELRILGKLLKSDPADPKTAHGLRSSNLSFYGLVWSIAKTCRSVIGLEKKFFKIHAKADIVSEDGLSWTMVSSVTEKKIIWDLAKAGWVDSCGESEDDFEVLEDDKPEGLLRQVEALVKASRATVVHGRHPKTTLVLPKIKAVPDSKEVGAILQKIRNMGVVILTSQELPTGPPLPADAIEQMAADRLNCFSDTLNIDCTILLAFASDLSHGRVEPAQWHNRAIARQIEIEAEDLLLPSSLWPACGSRKLVTTKESADRMREIIKTIGSEDESKRASLLLGLDENSHLPQEQLVKHFQTLTDYPVPAEWSLPIKIVDTDMATIITSLPAFAENVAEKLTPINRSVFFYGWANRMTILSSNAGVAKVFDHAVEQSSDPDSAGPDIWLSPTCRSLVGKEKKRRGFTEREEGTL</sequence>
<evidence type="ECO:0000256" key="1">
    <source>
        <dbReference type="SAM" id="MobiDB-lite"/>
    </source>
</evidence>
<evidence type="ECO:0000313" key="3">
    <source>
        <dbReference type="EMBL" id="EKD20442.1"/>
    </source>
</evidence>
<dbReference type="OrthoDB" id="441890at2759"/>
<dbReference type="GeneID" id="18757059"/>
<keyword evidence="4" id="KW-1185">Reference proteome</keyword>
<reference evidence="3 4" key="1">
    <citation type="journal article" date="2012" name="BMC Genomics">
        <title>Sequencing the genome of Marssonina brunnea reveals fungus-poplar co-evolution.</title>
        <authorList>
            <person name="Zhu S."/>
            <person name="Cao Y.-Z."/>
            <person name="Jiang C."/>
            <person name="Tan B.-Y."/>
            <person name="Wang Z."/>
            <person name="Feng S."/>
            <person name="Zhang L."/>
            <person name="Su X.-H."/>
            <person name="Brejova B."/>
            <person name="Vinar T."/>
            <person name="Xu M."/>
            <person name="Wang M.-X."/>
            <person name="Zhang S.-G."/>
            <person name="Huang M.-R."/>
            <person name="Wu R."/>
            <person name="Zhou Y."/>
        </authorList>
    </citation>
    <scope>NUCLEOTIDE SEQUENCE [LARGE SCALE GENOMIC DNA]</scope>
    <source>
        <strain evidence="3 4">MB_m1</strain>
    </source>
</reference>
<dbReference type="EMBL" id="JH921429">
    <property type="protein sequence ID" value="EKD20442.1"/>
    <property type="molecule type" value="Genomic_DNA"/>
</dbReference>
<proteinExistence type="predicted"/>
<dbReference type="InterPro" id="IPR010733">
    <property type="entry name" value="DUF1308"/>
</dbReference>
<dbReference type="PANTHER" id="PTHR13379">
    <property type="entry name" value="UNCHARACTERIZED DUF1308"/>
    <property type="match status" value="1"/>
</dbReference>
<dbReference type="OMA" id="VCDTARS"/>
<accession>K1X5P3</accession>
<evidence type="ECO:0000259" key="2">
    <source>
        <dbReference type="Pfam" id="PF07000"/>
    </source>
</evidence>
<protein>
    <recommendedName>
        <fullName evidence="2">DUF1308 domain-containing protein</fullName>
    </recommendedName>
</protein>
<dbReference type="eggNOG" id="ENOG502RZS8">
    <property type="taxonomic scope" value="Eukaryota"/>
</dbReference>
<gene>
    <name evidence="3" type="ORF">MBM_01124</name>
</gene>
<feature type="domain" description="DUF1308" evidence="2">
    <location>
        <begin position="269"/>
        <end position="354"/>
    </location>
</feature>
<evidence type="ECO:0000313" key="4">
    <source>
        <dbReference type="Proteomes" id="UP000006753"/>
    </source>
</evidence>
<dbReference type="HOGENOM" id="CLU_033444_1_0_1"/>
<dbReference type="AlphaFoldDB" id="K1X5P3"/>
<dbReference type="Proteomes" id="UP000006753">
    <property type="component" value="Unassembled WGS sequence"/>
</dbReference>
<dbReference type="Pfam" id="PF07000">
    <property type="entry name" value="DUF1308"/>
    <property type="match status" value="1"/>
</dbReference>
<dbReference type="InParanoid" id="K1X5P3"/>
<dbReference type="KEGG" id="mbe:MBM_01124"/>
<organism evidence="3 4">
    <name type="scientific">Marssonina brunnea f. sp. multigermtubi (strain MB_m1)</name>
    <name type="common">Marssonina leaf spot fungus</name>
    <dbReference type="NCBI Taxonomy" id="1072389"/>
    <lineage>
        <taxon>Eukaryota</taxon>
        <taxon>Fungi</taxon>
        <taxon>Dikarya</taxon>
        <taxon>Ascomycota</taxon>
        <taxon>Pezizomycotina</taxon>
        <taxon>Leotiomycetes</taxon>
        <taxon>Helotiales</taxon>
        <taxon>Drepanopezizaceae</taxon>
        <taxon>Drepanopeziza</taxon>
    </lineage>
</organism>
<dbReference type="PANTHER" id="PTHR13379:SF0">
    <property type="entry name" value="UPF0415 PROTEIN C7ORF25"/>
    <property type="match status" value="1"/>
</dbReference>